<sequence length="148" mass="17191">MGMKIDKVHRQPIAEDMYADLNRVVERHTRKHFIPELKHNEVEFSEMVEKTAGDLIGPKFYNELSSYTHHNPWKAFNQISAPELNPDSLELESLRFAYRTSLALIGASFTILPYRKDNAVSDWREALNSETELLLQLRERIDSSTQSD</sequence>
<dbReference type="AlphaFoldDB" id="A0A9X8R682"/>
<organism evidence="1 2">
    <name type="scientific">Corynebacterium afermentans</name>
    <dbReference type="NCBI Taxonomy" id="38286"/>
    <lineage>
        <taxon>Bacteria</taxon>
        <taxon>Bacillati</taxon>
        <taxon>Actinomycetota</taxon>
        <taxon>Actinomycetes</taxon>
        <taxon>Mycobacteriales</taxon>
        <taxon>Corynebacteriaceae</taxon>
        <taxon>Corynebacterium</taxon>
    </lineage>
</organism>
<dbReference type="EMBL" id="FTMH01000022">
    <property type="protein sequence ID" value="SIQ63583.1"/>
    <property type="molecule type" value="Genomic_DNA"/>
</dbReference>
<evidence type="ECO:0000313" key="1">
    <source>
        <dbReference type="EMBL" id="SIQ63583.1"/>
    </source>
</evidence>
<name>A0A9X8R682_9CORY</name>
<accession>A0A9X8R682</accession>
<reference evidence="1 2" key="1">
    <citation type="submission" date="2017-01" db="EMBL/GenBank/DDBJ databases">
        <authorList>
            <person name="Varghese N."/>
            <person name="Submissions S."/>
        </authorList>
    </citation>
    <scope>NUCLEOTIDE SEQUENCE [LARGE SCALE GENOMIC DNA]</scope>
    <source>
        <strain evidence="1 2">DSM 44280</strain>
    </source>
</reference>
<protein>
    <submittedName>
        <fullName evidence="1">Uncharacterized protein</fullName>
    </submittedName>
</protein>
<comment type="caution">
    <text evidence="1">The sequence shown here is derived from an EMBL/GenBank/DDBJ whole genome shotgun (WGS) entry which is preliminary data.</text>
</comment>
<keyword evidence="2" id="KW-1185">Reference proteome</keyword>
<evidence type="ECO:0000313" key="2">
    <source>
        <dbReference type="Proteomes" id="UP000185547"/>
    </source>
</evidence>
<dbReference type="Proteomes" id="UP000185547">
    <property type="component" value="Unassembled WGS sequence"/>
</dbReference>
<proteinExistence type="predicted"/>
<gene>
    <name evidence="1" type="ORF">SAMN05421802_1226</name>
</gene>